<feature type="region of interest" description="Disordered" evidence="5">
    <location>
        <begin position="77"/>
        <end position="99"/>
    </location>
</feature>
<dbReference type="InterPro" id="IPR006664">
    <property type="entry name" value="OMP_bac"/>
</dbReference>
<keyword evidence="2 4" id="KW-0472">Membrane</keyword>
<evidence type="ECO:0000313" key="8">
    <source>
        <dbReference type="EMBL" id="SEH72246.1"/>
    </source>
</evidence>
<accession>A0A1H6KHP9</accession>
<evidence type="ECO:0000259" key="7">
    <source>
        <dbReference type="PROSITE" id="PS51123"/>
    </source>
</evidence>
<keyword evidence="6" id="KW-1133">Transmembrane helix</keyword>
<evidence type="ECO:0000256" key="1">
    <source>
        <dbReference type="ARBA" id="ARBA00004442"/>
    </source>
</evidence>
<dbReference type="Proteomes" id="UP000176204">
    <property type="component" value="Chromosome I"/>
</dbReference>
<evidence type="ECO:0000256" key="5">
    <source>
        <dbReference type="SAM" id="MobiDB-lite"/>
    </source>
</evidence>
<comment type="subcellular location">
    <subcellularLocation>
        <location evidence="1">Cell outer membrane</location>
    </subcellularLocation>
</comment>
<dbReference type="Gene3D" id="3.30.1330.60">
    <property type="entry name" value="OmpA-like domain"/>
    <property type="match status" value="1"/>
</dbReference>
<feature type="compositionally biased region" description="Low complexity" evidence="5">
    <location>
        <begin position="416"/>
        <end position="435"/>
    </location>
</feature>
<feature type="compositionally biased region" description="Acidic residues" evidence="5">
    <location>
        <begin position="464"/>
        <end position="476"/>
    </location>
</feature>
<dbReference type="PRINTS" id="PR01021">
    <property type="entry name" value="OMPADOMAIN"/>
</dbReference>
<evidence type="ECO:0000256" key="4">
    <source>
        <dbReference type="PROSITE-ProRule" id="PRU00473"/>
    </source>
</evidence>
<proteinExistence type="predicted"/>
<gene>
    <name evidence="8" type="ORF">PYTT_0234</name>
</gene>
<dbReference type="GO" id="GO:0009279">
    <property type="term" value="C:cell outer membrane"/>
    <property type="evidence" value="ECO:0007669"/>
    <property type="project" value="UniProtKB-SubCell"/>
</dbReference>
<feature type="compositionally biased region" description="Low complexity" evidence="5">
    <location>
        <begin position="444"/>
        <end position="463"/>
    </location>
</feature>
<feature type="compositionally biased region" description="Basic and acidic residues" evidence="5">
    <location>
        <begin position="83"/>
        <end position="99"/>
    </location>
</feature>
<dbReference type="KEGG" id="agl:PYTT_0234"/>
<dbReference type="InterPro" id="IPR006665">
    <property type="entry name" value="OmpA-like"/>
</dbReference>
<feature type="region of interest" description="Disordered" evidence="5">
    <location>
        <begin position="395"/>
        <end position="476"/>
    </location>
</feature>
<dbReference type="EMBL" id="LT629973">
    <property type="protein sequence ID" value="SEH72246.1"/>
    <property type="molecule type" value="Genomic_DNA"/>
</dbReference>
<protein>
    <submittedName>
        <fullName evidence="8">Outer membrane protein bacterial</fullName>
    </submittedName>
</protein>
<keyword evidence="3" id="KW-0998">Cell outer membrane</keyword>
<dbReference type="AlphaFoldDB" id="A0A1H6KHP9"/>
<feature type="domain" description="OmpA-like" evidence="7">
    <location>
        <begin position="223"/>
        <end position="341"/>
    </location>
</feature>
<feature type="transmembrane region" description="Helical" evidence="6">
    <location>
        <begin position="28"/>
        <end position="51"/>
    </location>
</feature>
<organism evidence="8 9">
    <name type="scientific">Akkermansia glycaniphila</name>
    <dbReference type="NCBI Taxonomy" id="1679444"/>
    <lineage>
        <taxon>Bacteria</taxon>
        <taxon>Pseudomonadati</taxon>
        <taxon>Verrucomicrobiota</taxon>
        <taxon>Verrucomicrobiia</taxon>
        <taxon>Verrucomicrobiales</taxon>
        <taxon>Akkermansiaceae</taxon>
        <taxon>Akkermansia</taxon>
    </lineage>
</organism>
<dbReference type="PROSITE" id="PS51123">
    <property type="entry name" value="OMPA_2"/>
    <property type="match status" value="1"/>
</dbReference>
<evidence type="ECO:0000313" key="9">
    <source>
        <dbReference type="Proteomes" id="UP000176204"/>
    </source>
</evidence>
<dbReference type="STRING" id="1679444.PYTT_0234"/>
<dbReference type="PANTHER" id="PTHR30329:SF21">
    <property type="entry name" value="LIPOPROTEIN YIAD-RELATED"/>
    <property type="match status" value="1"/>
</dbReference>
<evidence type="ECO:0000256" key="3">
    <source>
        <dbReference type="ARBA" id="ARBA00023237"/>
    </source>
</evidence>
<dbReference type="InterPro" id="IPR036737">
    <property type="entry name" value="OmpA-like_sf"/>
</dbReference>
<dbReference type="Pfam" id="PF00691">
    <property type="entry name" value="OmpA"/>
    <property type="match status" value="1"/>
</dbReference>
<dbReference type="SUPFAM" id="SSF103088">
    <property type="entry name" value="OmpA-like"/>
    <property type="match status" value="1"/>
</dbReference>
<evidence type="ECO:0000256" key="2">
    <source>
        <dbReference type="ARBA" id="ARBA00023136"/>
    </source>
</evidence>
<name>A0A1H6KHP9_9BACT</name>
<dbReference type="InterPro" id="IPR050330">
    <property type="entry name" value="Bact_OuterMem_StrucFunc"/>
</dbReference>
<dbReference type="PANTHER" id="PTHR30329">
    <property type="entry name" value="STATOR ELEMENT OF FLAGELLAR MOTOR COMPLEX"/>
    <property type="match status" value="1"/>
</dbReference>
<evidence type="ECO:0000256" key="6">
    <source>
        <dbReference type="SAM" id="Phobius"/>
    </source>
</evidence>
<sequence>MNGIDRNFPRNRRRKGFQLLRPRHMLPVLLGAVAAAVVLHCCGFMFLTFWWPDGFVFRLTELPPKKETPDRIIMISREDPEDVKEKPLPEVPPEEPKEVETIEPQEIDIIDMPIEELTIAPGETNIPTPEPPSPENSMSMPEPSDIDLKPLIKGADDEPSSLPEIAPVTNNPIKVAAVDIPDNLDPSRLIADEIKKHKGSDAADVPGGSRSLGELIKLSNPGATAGPARLGADLLFAYNKAELRNAARISMLQLAALIHKNPETRFVIEGHTDSFGSNEYNFVLSLMRANAVRLWLKQNGVPLDRVYIRACWDRSPIVSTSGDHAAQAANRRVEIHLRKKGEKLPPECLSSKEVDVLRIDNLSSTVQSQLNRLKQSNAIPAVYVPLLSKKETAAVPAGGTTPVSGRGAQNVPAVRPVSGGTSGNTGNNSPSVQPVQPKPPVVQPVPVAVPVAEPVVDPPTAAEVPDDPPVAEEVGD</sequence>
<dbReference type="RefSeq" id="WP_067772511.1">
    <property type="nucleotide sequence ID" value="NZ_LIGX01000002.1"/>
</dbReference>
<keyword evidence="9" id="KW-1185">Reference proteome</keyword>
<keyword evidence="6" id="KW-0812">Transmembrane</keyword>
<reference evidence="9" key="1">
    <citation type="submission" date="2016-09" db="EMBL/GenBank/DDBJ databases">
        <authorList>
            <person name="Koehorst J."/>
        </authorList>
    </citation>
    <scope>NUCLEOTIDE SEQUENCE [LARGE SCALE GENOMIC DNA]</scope>
</reference>
<dbReference type="CDD" id="cd07185">
    <property type="entry name" value="OmpA_C-like"/>
    <property type="match status" value="1"/>
</dbReference>